<dbReference type="InterPro" id="IPR052526">
    <property type="entry name" value="HTH-type_Bedaq_tolerance"/>
</dbReference>
<dbReference type="GO" id="GO:0003700">
    <property type="term" value="F:DNA-binding transcription factor activity"/>
    <property type="evidence" value="ECO:0007669"/>
    <property type="project" value="InterPro"/>
</dbReference>
<dbReference type="SUPFAM" id="SSF46785">
    <property type="entry name" value="Winged helix' DNA-binding domain"/>
    <property type="match status" value="1"/>
</dbReference>
<dbReference type="InterPro" id="IPR000835">
    <property type="entry name" value="HTH_MarR-typ"/>
</dbReference>
<dbReference type="InterPro" id="IPR036390">
    <property type="entry name" value="WH_DNA-bd_sf"/>
</dbReference>
<organism evidence="2 3">
    <name type="scientific">Gluconacetobacter sacchari</name>
    <dbReference type="NCBI Taxonomy" id="92759"/>
    <lineage>
        <taxon>Bacteria</taxon>
        <taxon>Pseudomonadati</taxon>
        <taxon>Pseudomonadota</taxon>
        <taxon>Alphaproteobacteria</taxon>
        <taxon>Acetobacterales</taxon>
        <taxon>Acetobacteraceae</taxon>
        <taxon>Gluconacetobacter</taxon>
    </lineage>
</organism>
<gene>
    <name evidence="2" type="ORF">HLH48_14185</name>
</gene>
<evidence type="ECO:0000313" key="2">
    <source>
        <dbReference type="EMBL" id="MBB2161305.1"/>
    </source>
</evidence>
<dbReference type="Proteomes" id="UP000589085">
    <property type="component" value="Unassembled WGS sequence"/>
</dbReference>
<dbReference type="SMART" id="SM00347">
    <property type="entry name" value="HTH_MARR"/>
    <property type="match status" value="1"/>
</dbReference>
<dbReference type="PROSITE" id="PS50995">
    <property type="entry name" value="HTH_MARR_2"/>
    <property type="match status" value="1"/>
</dbReference>
<dbReference type="AlphaFoldDB" id="A0A7W4IEC7"/>
<dbReference type="GO" id="GO:0003677">
    <property type="term" value="F:DNA binding"/>
    <property type="evidence" value="ECO:0007669"/>
    <property type="project" value="UniProtKB-KW"/>
</dbReference>
<sequence length="146" mass="16024">MRSAVSPEISQLRAQLTRLARRLRQEARNDPASWARMLVISAIDRLGDAATPSAIARAEDMRSSQVAALLRDLAASGLVLRRPHGIDRRMTRLALTAAGHAILGESRHRRDAWLADAMAAHLTEEERGRLLQAGLLLDRLVAPTVP</sequence>
<protein>
    <submittedName>
        <fullName evidence="2">Winged helix DNA-binding protein</fullName>
    </submittedName>
</protein>
<dbReference type="Gene3D" id="1.10.10.10">
    <property type="entry name" value="Winged helix-like DNA-binding domain superfamily/Winged helix DNA-binding domain"/>
    <property type="match status" value="1"/>
</dbReference>
<dbReference type="Gene3D" id="1.10.287.100">
    <property type="match status" value="1"/>
</dbReference>
<name>A0A7W4IEC7_9PROT</name>
<proteinExistence type="predicted"/>
<dbReference type="PANTHER" id="PTHR39515:SF2">
    <property type="entry name" value="HTH-TYPE TRANSCRIPTIONAL REGULATOR RV0880"/>
    <property type="match status" value="1"/>
</dbReference>
<evidence type="ECO:0000259" key="1">
    <source>
        <dbReference type="PROSITE" id="PS50995"/>
    </source>
</evidence>
<comment type="caution">
    <text evidence="2">The sequence shown here is derived from an EMBL/GenBank/DDBJ whole genome shotgun (WGS) entry which is preliminary data.</text>
</comment>
<feature type="domain" description="HTH marR-type" evidence="1">
    <location>
        <begin position="9"/>
        <end position="142"/>
    </location>
</feature>
<dbReference type="EMBL" id="JABEQJ010000018">
    <property type="protein sequence ID" value="MBB2161305.1"/>
    <property type="molecule type" value="Genomic_DNA"/>
</dbReference>
<dbReference type="PANTHER" id="PTHR39515">
    <property type="entry name" value="CONSERVED PROTEIN"/>
    <property type="match status" value="1"/>
</dbReference>
<reference evidence="2 3" key="1">
    <citation type="submission" date="2020-04" db="EMBL/GenBank/DDBJ databases">
        <title>Description of novel Gluconacetobacter.</title>
        <authorList>
            <person name="Sombolestani A."/>
        </authorList>
    </citation>
    <scope>NUCLEOTIDE SEQUENCE [LARGE SCALE GENOMIC DNA]</scope>
    <source>
        <strain evidence="2 3">LMG 19747</strain>
    </source>
</reference>
<keyword evidence="2" id="KW-0238">DNA-binding</keyword>
<accession>A0A7W4IEC7</accession>
<dbReference type="InterPro" id="IPR036388">
    <property type="entry name" value="WH-like_DNA-bd_sf"/>
</dbReference>
<evidence type="ECO:0000313" key="3">
    <source>
        <dbReference type="Proteomes" id="UP000589085"/>
    </source>
</evidence>